<keyword evidence="3" id="KW-1185">Reference proteome</keyword>
<gene>
    <name evidence="2" type="ORF">CYL18_10595</name>
</gene>
<dbReference type="EMBL" id="PKOZ01000005">
    <property type="protein sequence ID" value="PQD95319.1"/>
    <property type="molecule type" value="Genomic_DNA"/>
</dbReference>
<evidence type="ECO:0000313" key="3">
    <source>
        <dbReference type="Proteomes" id="UP000239663"/>
    </source>
</evidence>
<dbReference type="InterPro" id="IPR006171">
    <property type="entry name" value="TOPRIM_dom"/>
</dbReference>
<reference evidence="2 3" key="1">
    <citation type="submission" date="2017-12" db="EMBL/GenBank/DDBJ databases">
        <title>Taxonomic description and draft genome of Pradoshia cofamensis Gen. nov., sp. nov., a thermotolerant bacillale isolated from anterior gut of earthworm Eisenia fetida.</title>
        <authorList>
            <person name="Saha T."/>
            <person name="Chakraborty R."/>
        </authorList>
    </citation>
    <scope>NUCLEOTIDE SEQUENCE [LARGE SCALE GENOMIC DNA]</scope>
    <source>
        <strain evidence="2 3">EAG3</strain>
    </source>
</reference>
<organism evidence="2 3">
    <name type="scientific">Pradoshia eiseniae</name>
    <dbReference type="NCBI Taxonomy" id="2064768"/>
    <lineage>
        <taxon>Bacteria</taxon>
        <taxon>Bacillati</taxon>
        <taxon>Bacillota</taxon>
        <taxon>Bacilli</taxon>
        <taxon>Bacillales</taxon>
        <taxon>Bacillaceae</taxon>
        <taxon>Pradoshia</taxon>
    </lineage>
</organism>
<evidence type="ECO:0000259" key="1">
    <source>
        <dbReference type="PROSITE" id="PS50880"/>
    </source>
</evidence>
<evidence type="ECO:0000313" key="2">
    <source>
        <dbReference type="EMBL" id="PQD95319.1"/>
    </source>
</evidence>
<dbReference type="OrthoDB" id="2417742at2"/>
<proteinExistence type="predicted"/>
<dbReference type="Proteomes" id="UP000239663">
    <property type="component" value="Unassembled WGS sequence"/>
</dbReference>
<name>A0A2S7MZW7_9BACI</name>
<dbReference type="PANTHER" id="PTHR39156">
    <property type="entry name" value="RIBONUCLEASE M5"/>
    <property type="match status" value="1"/>
</dbReference>
<dbReference type="SMART" id="SM00493">
    <property type="entry name" value="TOPRIM"/>
    <property type="match status" value="1"/>
</dbReference>
<dbReference type="SUPFAM" id="SSF110455">
    <property type="entry name" value="Toprim domain"/>
    <property type="match status" value="1"/>
</dbReference>
<dbReference type="PANTHER" id="PTHR39156:SF2">
    <property type="entry name" value="DNA PRIMASE (BACTERIAL TYPE) AND SMALL PRIMASE-LIKE PROTEINS"/>
    <property type="match status" value="1"/>
</dbReference>
<dbReference type="GO" id="GO:0043822">
    <property type="term" value="F:ribonuclease M5 activity"/>
    <property type="evidence" value="ECO:0007669"/>
    <property type="project" value="TreeGrafter"/>
</dbReference>
<dbReference type="Gene3D" id="3.40.1360.10">
    <property type="match status" value="1"/>
</dbReference>
<dbReference type="PROSITE" id="PS50880">
    <property type="entry name" value="TOPRIM"/>
    <property type="match status" value="1"/>
</dbReference>
<dbReference type="GO" id="GO:0006364">
    <property type="term" value="P:rRNA processing"/>
    <property type="evidence" value="ECO:0007669"/>
    <property type="project" value="TreeGrafter"/>
</dbReference>
<dbReference type="RefSeq" id="WP_104849578.1">
    <property type="nucleotide sequence ID" value="NZ_PKOZ01000005.1"/>
</dbReference>
<protein>
    <recommendedName>
        <fullName evidence="1">Toprim domain-containing protein</fullName>
    </recommendedName>
</protein>
<dbReference type="AlphaFoldDB" id="A0A2S7MZW7"/>
<dbReference type="Pfam" id="PF01751">
    <property type="entry name" value="Toprim"/>
    <property type="match status" value="1"/>
</dbReference>
<feature type="domain" description="Toprim" evidence="1">
    <location>
        <begin position="3"/>
        <end position="91"/>
    </location>
</feature>
<sequence>MSDKVIIVEGNRDRRKVLSVLDEDAEIICTNGTIGLEKLDELVDRLEGLDVYILVDADDSGEKLRKQLRREMPNAKHLYIEPVYREVEDAPRTHVADVLQRANILVKTIL</sequence>
<accession>A0A2S7MZW7</accession>
<comment type="caution">
    <text evidence="2">The sequence shown here is derived from an EMBL/GenBank/DDBJ whole genome shotgun (WGS) entry which is preliminary data.</text>
</comment>